<reference evidence="2 3" key="1">
    <citation type="submission" date="2017-07" db="EMBL/GenBank/DDBJ databases">
        <authorList>
            <person name="Sun Z.S."/>
            <person name="Albrecht U."/>
            <person name="Echele G."/>
            <person name="Lee C.C."/>
        </authorList>
    </citation>
    <scope>NUCLEOTIDE SEQUENCE [LARGE SCALE GENOMIC DNA]</scope>
    <source>
        <strain evidence="2 3">CGMCC 1.12710</strain>
    </source>
</reference>
<gene>
    <name evidence="2" type="ORF">SAMN06297382_1342</name>
</gene>
<sequence length="356" mass="40125">MRSYSLTHAAHLAQRALFGGAQPLEAVSTDRIVLHQAEEIISPPAIYLESELEKIQSFHPETTRETEERRIRGGVHRHAATVAYRLENVRLRDAGFYKGRWSMYFPRIDLKDNDKPAITSKAVCALSSSYCGVQYFGHWLRDDATTRLVAETFGEPLAIRAPDWPHRAFYASAFGQDWTPTDAADIETLFVIRDVGQNSHKIARYQELRRRIRRAVTPKYTGHGVYLARGDSGIHKRIIRNEPEVIDFLIRRGFHILDVTRDPIEEIAATMLDAKLFVSIEGSQQSHALYLLGAPAGYVAIQMPTMVNNIWNDFAAQISCRYGFVIGAARDDGVEVDIPALDKTIDMIADDIACPK</sequence>
<dbReference type="GO" id="GO:0016757">
    <property type="term" value="F:glycosyltransferase activity"/>
    <property type="evidence" value="ECO:0007669"/>
    <property type="project" value="InterPro"/>
</dbReference>
<accession>A0A239PPS1</accession>
<name>A0A239PPS1_9PROT</name>
<keyword evidence="3" id="KW-1185">Reference proteome</keyword>
<dbReference type="OrthoDB" id="6935590at2"/>
<feature type="domain" description="Glycosyltransferase 61 catalytic" evidence="1">
    <location>
        <begin position="136"/>
        <end position="290"/>
    </location>
</feature>
<evidence type="ECO:0000259" key="1">
    <source>
        <dbReference type="Pfam" id="PF04577"/>
    </source>
</evidence>
<evidence type="ECO:0000313" key="2">
    <source>
        <dbReference type="EMBL" id="SNT72304.1"/>
    </source>
</evidence>
<proteinExistence type="predicted"/>
<evidence type="ECO:0000313" key="3">
    <source>
        <dbReference type="Proteomes" id="UP000198346"/>
    </source>
</evidence>
<dbReference type="EMBL" id="FZQA01000002">
    <property type="protein sequence ID" value="SNT72304.1"/>
    <property type="molecule type" value="Genomic_DNA"/>
</dbReference>
<dbReference type="Pfam" id="PF04577">
    <property type="entry name" value="Glyco_transf_61"/>
    <property type="match status" value="1"/>
</dbReference>
<organism evidence="2 3">
    <name type="scientific">Amphiplicatus metriothermophilus</name>
    <dbReference type="NCBI Taxonomy" id="1519374"/>
    <lineage>
        <taxon>Bacteria</taxon>
        <taxon>Pseudomonadati</taxon>
        <taxon>Pseudomonadota</taxon>
        <taxon>Alphaproteobacteria</taxon>
        <taxon>Parvularculales</taxon>
        <taxon>Parvularculaceae</taxon>
        <taxon>Amphiplicatus</taxon>
    </lineage>
</organism>
<dbReference type="Proteomes" id="UP000198346">
    <property type="component" value="Unassembled WGS sequence"/>
</dbReference>
<protein>
    <recommendedName>
        <fullName evidence="1">Glycosyltransferase 61 catalytic domain-containing protein</fullName>
    </recommendedName>
</protein>
<dbReference type="InterPro" id="IPR049625">
    <property type="entry name" value="Glyco_transf_61_cat"/>
</dbReference>
<dbReference type="RefSeq" id="WP_143265954.1">
    <property type="nucleotide sequence ID" value="NZ_FZQA01000002.1"/>
</dbReference>
<dbReference type="AlphaFoldDB" id="A0A239PPS1"/>